<sequence length="243" mass="26665">MEGMRLDNPPNFRDLAAHVSGGPRPGVLFRSDHLGGLSEGDARQIQALGIRRVLDFRGVDERTSAACSLPGVQVHSLAIEPSIVQTLHGLLGAGHRLTEAEVVGHMCDTYRGFIRGSTHRFAEFFGMLLESDEPTVFHCTAGKDRTGVAAALILHSLGVSRDDVMRDYLLTNERLKPFSITGWVLPSHVAQVLYRVQPEFLQAAYDVIDADYGGMDSYLREGLRLGDAERARLKALYLPPTAL</sequence>
<keyword evidence="4" id="KW-1185">Reference proteome</keyword>
<organism evidence="3 4">
    <name type="scientific">Caenimonas aquaedulcis</name>
    <dbReference type="NCBI Taxonomy" id="2793270"/>
    <lineage>
        <taxon>Bacteria</taxon>
        <taxon>Pseudomonadati</taxon>
        <taxon>Pseudomonadota</taxon>
        <taxon>Betaproteobacteria</taxon>
        <taxon>Burkholderiales</taxon>
        <taxon>Comamonadaceae</taxon>
        <taxon>Caenimonas</taxon>
    </lineage>
</organism>
<dbReference type="PROSITE" id="PS00383">
    <property type="entry name" value="TYR_PHOSPHATASE_1"/>
    <property type="match status" value="1"/>
</dbReference>
<dbReference type="InterPro" id="IPR026893">
    <property type="entry name" value="Tyr/Ser_Pase_IphP-type"/>
</dbReference>
<accession>A0A931H7Z2</accession>
<evidence type="ECO:0000313" key="4">
    <source>
        <dbReference type="Proteomes" id="UP000651050"/>
    </source>
</evidence>
<dbReference type="PROSITE" id="PS50056">
    <property type="entry name" value="TYR_PHOSPHATASE_2"/>
    <property type="match status" value="1"/>
</dbReference>
<reference evidence="3" key="1">
    <citation type="submission" date="2020-11" db="EMBL/GenBank/DDBJ databases">
        <title>Bacterial whole genome sequence for Caenimonas sp. DR4.4.</title>
        <authorList>
            <person name="Le V."/>
            <person name="Ko S.-R."/>
            <person name="Ahn C.-Y."/>
            <person name="Oh H.-M."/>
        </authorList>
    </citation>
    <scope>NUCLEOTIDE SEQUENCE</scope>
    <source>
        <strain evidence="3">DR4.4</strain>
    </source>
</reference>
<dbReference type="SUPFAM" id="SSF52799">
    <property type="entry name" value="(Phosphotyrosine protein) phosphatases II"/>
    <property type="match status" value="1"/>
</dbReference>
<dbReference type="AlphaFoldDB" id="A0A931H7Z2"/>
<dbReference type="Proteomes" id="UP000651050">
    <property type="component" value="Unassembled WGS sequence"/>
</dbReference>
<dbReference type="Gene3D" id="3.90.190.10">
    <property type="entry name" value="Protein tyrosine phosphatase superfamily"/>
    <property type="match status" value="1"/>
</dbReference>
<dbReference type="InterPro" id="IPR016130">
    <property type="entry name" value="Tyr_Pase_AS"/>
</dbReference>
<dbReference type="InterPro" id="IPR000387">
    <property type="entry name" value="Tyr_Pase_dom"/>
</dbReference>
<evidence type="ECO:0000256" key="1">
    <source>
        <dbReference type="ARBA" id="ARBA00009580"/>
    </source>
</evidence>
<dbReference type="PANTHER" id="PTHR31126:SF1">
    <property type="entry name" value="TYROSINE SPECIFIC PROTEIN PHOSPHATASES DOMAIN-CONTAINING PROTEIN"/>
    <property type="match status" value="1"/>
</dbReference>
<dbReference type="Pfam" id="PF13350">
    <property type="entry name" value="Y_phosphatase3"/>
    <property type="match status" value="1"/>
</dbReference>
<gene>
    <name evidence="3" type="ORF">I5803_20305</name>
</gene>
<evidence type="ECO:0000313" key="3">
    <source>
        <dbReference type="EMBL" id="MBG9390384.1"/>
    </source>
</evidence>
<name>A0A931H7Z2_9BURK</name>
<dbReference type="PANTHER" id="PTHR31126">
    <property type="entry name" value="TYROSINE-PROTEIN PHOSPHATASE"/>
    <property type="match status" value="1"/>
</dbReference>
<comment type="similarity">
    <text evidence="1">Belongs to the protein-tyrosine phosphatase family.</text>
</comment>
<protein>
    <submittedName>
        <fullName evidence="3">Tyrosine-protein phosphatase</fullName>
    </submittedName>
</protein>
<dbReference type="InterPro" id="IPR029021">
    <property type="entry name" value="Prot-tyrosine_phosphatase-like"/>
</dbReference>
<feature type="domain" description="Tyrosine specific protein phosphatases" evidence="2">
    <location>
        <begin position="119"/>
        <end position="166"/>
    </location>
</feature>
<proteinExistence type="inferred from homology"/>
<dbReference type="EMBL" id="JADWYS010000001">
    <property type="protein sequence ID" value="MBG9390384.1"/>
    <property type="molecule type" value="Genomic_DNA"/>
</dbReference>
<dbReference type="GO" id="GO:0004721">
    <property type="term" value="F:phosphoprotein phosphatase activity"/>
    <property type="evidence" value="ECO:0007669"/>
    <property type="project" value="InterPro"/>
</dbReference>
<comment type="caution">
    <text evidence="3">The sequence shown here is derived from an EMBL/GenBank/DDBJ whole genome shotgun (WGS) entry which is preliminary data.</text>
</comment>
<evidence type="ECO:0000259" key="2">
    <source>
        <dbReference type="PROSITE" id="PS50056"/>
    </source>
</evidence>